<sequence length="87" mass="10260">MKLFSKRKKAKISVCTNNIDRFYSDEQLERLEDFAVHHNIDVQEMECLSYCDECAVKPYVLKNRKLIDADTPEELLEKMSAYLDQPN</sequence>
<dbReference type="Pfam" id="PF07293">
    <property type="entry name" value="DUF1450"/>
    <property type="match status" value="1"/>
</dbReference>
<proteinExistence type="predicted"/>
<dbReference type="KEGG" id="fhl:OE105_10055"/>
<gene>
    <name evidence="1" type="ORF">OE105_10055</name>
</gene>
<dbReference type="RefSeq" id="WP_275420048.1">
    <property type="nucleotide sequence ID" value="NZ_CP106877.1"/>
</dbReference>
<dbReference type="EMBL" id="CP106877">
    <property type="protein sequence ID" value="WAA11923.1"/>
    <property type="molecule type" value="Genomic_DNA"/>
</dbReference>
<dbReference type="Proteomes" id="UP001164726">
    <property type="component" value="Chromosome"/>
</dbReference>
<evidence type="ECO:0000313" key="1">
    <source>
        <dbReference type="EMBL" id="WAA11923.1"/>
    </source>
</evidence>
<name>A0A9E8LY66_9BACI</name>
<keyword evidence="2" id="KW-1185">Reference proteome</keyword>
<evidence type="ECO:0000313" key="2">
    <source>
        <dbReference type="Proteomes" id="UP001164726"/>
    </source>
</evidence>
<organism evidence="1 2">
    <name type="scientific">Fervidibacillus halotolerans</name>
    <dbReference type="NCBI Taxonomy" id="2980027"/>
    <lineage>
        <taxon>Bacteria</taxon>
        <taxon>Bacillati</taxon>
        <taxon>Bacillota</taxon>
        <taxon>Bacilli</taxon>
        <taxon>Bacillales</taxon>
        <taxon>Bacillaceae</taxon>
        <taxon>Fervidibacillus</taxon>
    </lineage>
</organism>
<reference evidence="1" key="1">
    <citation type="submission" date="2022-09" db="EMBL/GenBank/DDBJ databases">
        <title>Complete Genomes of Fervidibacillus albus and Fervidibacillus halotolerans isolated from tidal flat sediments.</title>
        <authorList>
            <person name="Kwon K.K."/>
            <person name="Yang S.-H."/>
            <person name="Park M.J."/>
            <person name="Oh H.-M."/>
        </authorList>
    </citation>
    <scope>NUCLEOTIDE SEQUENCE</scope>
    <source>
        <strain evidence="1">MEBiC13594</strain>
    </source>
</reference>
<dbReference type="AlphaFoldDB" id="A0A9E8LY66"/>
<protein>
    <submittedName>
        <fullName evidence="1">YuzB family protein</fullName>
    </submittedName>
</protein>
<dbReference type="InterPro" id="IPR009910">
    <property type="entry name" value="DUF1450"/>
</dbReference>
<accession>A0A9E8LY66</accession>